<dbReference type="EMBL" id="CP002903">
    <property type="protein sequence ID" value="AEJ60696.1"/>
    <property type="molecule type" value="Genomic_DNA"/>
</dbReference>
<dbReference type="KEGG" id="stq:Spith_0412"/>
<evidence type="ECO:0000313" key="1">
    <source>
        <dbReference type="EMBL" id="AEJ60696.1"/>
    </source>
</evidence>
<proteinExistence type="predicted"/>
<evidence type="ECO:0000313" key="2">
    <source>
        <dbReference type="Proteomes" id="UP000007254"/>
    </source>
</evidence>
<dbReference type="STRING" id="869211.Spith_0412"/>
<protein>
    <recommendedName>
        <fullName evidence="3">SEC-C motif domain protein</fullName>
    </recommendedName>
</protein>
<evidence type="ECO:0008006" key="3">
    <source>
        <dbReference type="Google" id="ProtNLM"/>
    </source>
</evidence>
<keyword evidence="2" id="KW-1185">Reference proteome</keyword>
<name>G0GEK8_WINT7</name>
<dbReference type="SUPFAM" id="SSF48452">
    <property type="entry name" value="TPR-like"/>
    <property type="match status" value="1"/>
</dbReference>
<dbReference type="AlphaFoldDB" id="G0GEK8"/>
<dbReference type="HOGENOM" id="CLU_1224121_0_0_12"/>
<reference evidence="1 2" key="1">
    <citation type="submission" date="2011-06" db="EMBL/GenBank/DDBJ databases">
        <title>The complete genome of Spirochaeta thermophila DSM 6578.</title>
        <authorList>
            <consortium name="US DOE Joint Genome Institute (JGI-PGF)"/>
            <person name="Lucas S."/>
            <person name="Lapidus A."/>
            <person name="Bruce D."/>
            <person name="Goodwin L."/>
            <person name="Pitluck S."/>
            <person name="Peters L."/>
            <person name="Kyrpides N."/>
            <person name="Mavromatis K."/>
            <person name="Ivanova N."/>
            <person name="Mikailova N."/>
            <person name="Pagani I."/>
            <person name="Chertkov O."/>
            <person name="Detter J.C."/>
            <person name="Tapia R."/>
            <person name="Han C."/>
            <person name="Land M."/>
            <person name="Hauser L."/>
            <person name="Markowitz V."/>
            <person name="Cheng J.-F."/>
            <person name="Hugenholtz P."/>
            <person name="Woyke T."/>
            <person name="Wu D."/>
            <person name="Spring S."/>
            <person name="Merkhoffer B."/>
            <person name="Schneider S."/>
            <person name="Klenk H.-P."/>
            <person name="Eisen J.A."/>
        </authorList>
    </citation>
    <scope>NUCLEOTIDE SEQUENCE [LARGE SCALE GENOMIC DNA]</scope>
    <source>
        <strain evidence="2">ATCC 700085 / DSM 6578 / Z-1203</strain>
    </source>
</reference>
<dbReference type="InterPro" id="IPR011990">
    <property type="entry name" value="TPR-like_helical_dom_sf"/>
</dbReference>
<dbReference type="Proteomes" id="UP000007254">
    <property type="component" value="Chromosome"/>
</dbReference>
<sequence>MDIPVLLRFFSPLRRELPCGVVIGTFKDVREHERLLRKAVRHLARHRTREALSLLKRCVTLCPSGEKAFLGRAFHLLGISLRRMGACGPALRAWLAAYRIRKEPRLRRRILSSLNEYGMLKQHTPEQDDWKAFYAIQVRRYLSSKRSAHFSSRAEKDMIDQLIWEYWRDVRRMYDLSSLSTTQKLQVFHDVEIVFPWMVFIPPEATPLEVPTPGFAPTRKCTCGSGLPFMLCCGRTKNSDELWIGSF</sequence>
<accession>G0GEK8</accession>
<organism evidence="1 2">
    <name type="scientific">Winmispira thermophila (strain ATCC 700085 / DSM 6578 / Z-1203)</name>
    <name type="common">Spirochaeta thermophila</name>
    <dbReference type="NCBI Taxonomy" id="869211"/>
    <lineage>
        <taxon>Bacteria</taxon>
        <taxon>Pseudomonadati</taxon>
        <taxon>Spirochaetota</taxon>
        <taxon>Spirochaetia</taxon>
        <taxon>Winmispirales</taxon>
        <taxon>Winmispiraceae</taxon>
        <taxon>Winmispira</taxon>
    </lineage>
</organism>
<gene>
    <name evidence="1" type="ordered locus">Spith_0412</name>
</gene>